<dbReference type="Proteomes" id="UP000190074">
    <property type="component" value="Unassembled WGS sequence"/>
</dbReference>
<dbReference type="AlphaFoldDB" id="A0A1U2CSF0"/>
<gene>
    <name evidence="2" type="ORF">SAMEA2259716_01467</name>
</gene>
<dbReference type="InterPro" id="IPR057037">
    <property type="entry name" value="TPR_rep_actino"/>
</dbReference>
<protein>
    <recommendedName>
        <fullName evidence="1">TPR repeat domain-containing protein</fullName>
    </recommendedName>
</protein>
<evidence type="ECO:0000313" key="3">
    <source>
        <dbReference type="Proteomes" id="UP000190074"/>
    </source>
</evidence>
<dbReference type="EMBL" id="FVGW01000002">
    <property type="protein sequence ID" value="SKL74042.1"/>
    <property type="molecule type" value="Genomic_DNA"/>
</dbReference>
<evidence type="ECO:0000259" key="1">
    <source>
        <dbReference type="Pfam" id="PF23275"/>
    </source>
</evidence>
<proteinExistence type="predicted"/>
<evidence type="ECO:0000313" key="2">
    <source>
        <dbReference type="EMBL" id="SKL74042.1"/>
    </source>
</evidence>
<dbReference type="RefSeq" id="WP_005066625.1">
    <property type="nucleotide sequence ID" value="NZ_FVAI01000002.1"/>
</dbReference>
<organism evidence="2 3">
    <name type="scientific">Mycobacteroides abscessus subsp. massiliense</name>
    <dbReference type="NCBI Taxonomy" id="1962118"/>
    <lineage>
        <taxon>Bacteria</taxon>
        <taxon>Bacillati</taxon>
        <taxon>Actinomycetota</taxon>
        <taxon>Actinomycetes</taxon>
        <taxon>Mycobacteriales</taxon>
        <taxon>Mycobacteriaceae</taxon>
        <taxon>Mycobacteroides</taxon>
        <taxon>Mycobacteroides abscessus</taxon>
    </lineage>
</organism>
<name>A0A1U2CSF0_9MYCO</name>
<sequence>MGMTFAELMDWPPHIQALSDAVAKRGEASQRASDKVQAIVDMSTWQGDAGEAAKDAMKRSAARFDQVGMDAIFLAMHINKAHGESQTLADDIKTFLADAAADPPVIIDPKTNAVTPPDITGKKPEEIQKIINKLKDLQSRASGLIARGENLDAELARVLDEGTGGHTMDQKRITGNDDATQAREDVTKVLNNSANDEERARVTQAMALTPEQQADMDAGRPVQLSSRQQLYLGQMQAQMNGMTVDDIYKAQQDLKTSKNNPISNALQLMSSKQVSFADTGKHVGDTGSTDKLTAGGFEQLPKSVRASIDPDSAAKLGIPMGDHLGQLSTIVKEGDPGLQHGTGLDQKMMDRAANLLHGENSMGLRSSGPFDSTLQQVFESAGRDHVVDHDLLVGDKGKQFFNDLSHHTFPDNGKSAGGLMSWTHDSALVGKNEFGHYVSADEARISGETAHAYASYAAEDKGLLTLKDDDGNTHTLGQTSPELVKGMAHGLMPYAAMIGGAEKDNGIFPNTPGFDHSFDDKTDIDSGKMPKAKALLSVLNTNTDAGKEIDGALYVESAIASDHFASTTHDGTGGAVGDLDKAARMRALADLGINQAADASTNNKATDAYQHAKDVYEMKQLAYDTGAKGLSALVGAAEGPAGTIGGPAIDIAANAMKSSIVGDPPDPASTTHTSTPEISTGNAQAQVIDSLLSRGVLTPEQVNQAVPNALVPPDASHSTWHLKNWQEMGYRSSDNYHTMTDKIMNGPVAGLGIPGLSGRGTDFQTEYRRVITSTP</sequence>
<reference evidence="2 3" key="1">
    <citation type="submission" date="2016-11" db="EMBL/GenBank/DDBJ databases">
        <authorList>
            <consortium name="Pathogen Informatics"/>
        </authorList>
    </citation>
    <scope>NUCLEOTIDE SEQUENCE [LARGE SCALE GENOMIC DNA]</scope>
    <source>
        <strain evidence="2 3">911</strain>
    </source>
</reference>
<accession>A0A1U2CSF0</accession>
<dbReference type="Pfam" id="PF23275">
    <property type="entry name" value="TPR_23"/>
    <property type="match status" value="1"/>
</dbReference>
<feature type="domain" description="TPR repeat" evidence="1">
    <location>
        <begin position="205"/>
        <end position="422"/>
    </location>
</feature>